<evidence type="ECO:0000256" key="6">
    <source>
        <dbReference type="ARBA" id="ARBA00022679"/>
    </source>
</evidence>
<name>A0A2L2XHK7_9FIRM</name>
<evidence type="ECO:0000259" key="9">
    <source>
        <dbReference type="Pfam" id="PF01729"/>
    </source>
</evidence>
<dbReference type="InterPro" id="IPR013785">
    <property type="entry name" value="Aldolase_TIM"/>
</dbReference>
<evidence type="ECO:0000313" key="12">
    <source>
        <dbReference type="Proteomes" id="UP000239549"/>
    </source>
</evidence>
<dbReference type="GO" id="GO:0034213">
    <property type="term" value="P:quinolinate catabolic process"/>
    <property type="evidence" value="ECO:0007669"/>
    <property type="project" value="TreeGrafter"/>
</dbReference>
<dbReference type="SUPFAM" id="SSF54675">
    <property type="entry name" value="Nicotinate/Quinolinate PRTase N-terminal domain-like"/>
    <property type="match status" value="1"/>
</dbReference>
<dbReference type="Gene3D" id="3.90.1170.20">
    <property type="entry name" value="Quinolinate phosphoribosyl transferase, N-terminal domain"/>
    <property type="match status" value="1"/>
</dbReference>
<comment type="caution">
    <text evidence="11">The sequence shown here is derived from an EMBL/GenBank/DDBJ whole genome shotgun (WGS) entry which is preliminary data.</text>
</comment>
<reference evidence="12" key="1">
    <citation type="submission" date="2018-02" db="EMBL/GenBank/DDBJ databases">
        <title>Genome sequence of Desulfocucumis palustris strain NAW-5.</title>
        <authorList>
            <person name="Watanabe M."/>
            <person name="Kojima H."/>
            <person name="Fukui M."/>
        </authorList>
    </citation>
    <scope>NUCLEOTIDE SEQUENCE [LARGE SCALE GENOMIC DNA]</scope>
    <source>
        <strain evidence="12">NAW-5</strain>
    </source>
</reference>
<dbReference type="PANTHER" id="PTHR32179">
    <property type="entry name" value="NICOTINATE-NUCLEOTIDE PYROPHOSPHORYLASE [CARBOXYLATING]"/>
    <property type="match status" value="1"/>
</dbReference>
<dbReference type="GO" id="GO:0009435">
    <property type="term" value="P:NAD+ biosynthetic process"/>
    <property type="evidence" value="ECO:0007669"/>
    <property type="project" value="InterPro"/>
</dbReference>
<dbReference type="AlphaFoldDB" id="A0A2L2XHK7"/>
<dbReference type="SUPFAM" id="SSF51690">
    <property type="entry name" value="Nicotinate/Quinolinate PRTase C-terminal domain-like"/>
    <property type="match status" value="1"/>
</dbReference>
<keyword evidence="6 8" id="KW-0808">Transferase</keyword>
<gene>
    <name evidence="11" type="ORF">DCCM_4316</name>
</gene>
<dbReference type="EC" id="2.4.2.19" evidence="3"/>
<comment type="similarity">
    <text evidence="2 8">Belongs to the NadC/ModD family.</text>
</comment>
<dbReference type="PIRSF" id="PIRSF006250">
    <property type="entry name" value="NadC_ModD"/>
    <property type="match status" value="1"/>
</dbReference>
<dbReference type="InterPro" id="IPR022412">
    <property type="entry name" value="Quinolinate_PRibosylTrfase_N"/>
</dbReference>
<evidence type="ECO:0000256" key="3">
    <source>
        <dbReference type="ARBA" id="ARBA00011944"/>
    </source>
</evidence>
<dbReference type="FunFam" id="3.20.20.70:FF:000030">
    <property type="entry name" value="Nicotinate-nucleotide pyrophosphorylase, carboxylating"/>
    <property type="match status" value="1"/>
</dbReference>
<protein>
    <recommendedName>
        <fullName evidence="4">Putative pyrophosphorylase ModD</fullName>
        <ecNumber evidence="3">2.4.2.19</ecNumber>
    </recommendedName>
</protein>
<comment type="catalytic activity">
    <reaction evidence="7">
        <text>nicotinate beta-D-ribonucleotide + CO2 + diphosphate = quinolinate + 5-phospho-alpha-D-ribose 1-diphosphate + 2 H(+)</text>
        <dbReference type="Rhea" id="RHEA:12733"/>
        <dbReference type="ChEBI" id="CHEBI:15378"/>
        <dbReference type="ChEBI" id="CHEBI:16526"/>
        <dbReference type="ChEBI" id="CHEBI:29959"/>
        <dbReference type="ChEBI" id="CHEBI:33019"/>
        <dbReference type="ChEBI" id="CHEBI:57502"/>
        <dbReference type="ChEBI" id="CHEBI:58017"/>
        <dbReference type="EC" id="2.4.2.19"/>
    </reaction>
</comment>
<dbReference type="CDD" id="cd01573">
    <property type="entry name" value="modD_like"/>
    <property type="match status" value="1"/>
</dbReference>
<dbReference type="RefSeq" id="WP_174705170.1">
    <property type="nucleotide sequence ID" value="NZ_BFAV01000157.1"/>
</dbReference>
<evidence type="ECO:0000256" key="8">
    <source>
        <dbReference type="PIRNR" id="PIRNR006250"/>
    </source>
</evidence>
<dbReference type="InterPro" id="IPR036068">
    <property type="entry name" value="Nicotinate_pribotase-like_C"/>
</dbReference>
<evidence type="ECO:0000256" key="1">
    <source>
        <dbReference type="ARBA" id="ARBA00004893"/>
    </source>
</evidence>
<dbReference type="Pfam" id="PF02749">
    <property type="entry name" value="QRPTase_N"/>
    <property type="match status" value="1"/>
</dbReference>
<evidence type="ECO:0000256" key="5">
    <source>
        <dbReference type="ARBA" id="ARBA00022676"/>
    </source>
</evidence>
<dbReference type="InterPro" id="IPR002638">
    <property type="entry name" value="Quinolinate_PRibosylTrfase_C"/>
</dbReference>
<dbReference type="PANTHER" id="PTHR32179:SF4">
    <property type="entry name" value="PYROPHOSPHORYLASE MODD-RELATED"/>
    <property type="match status" value="1"/>
</dbReference>
<evidence type="ECO:0000256" key="4">
    <source>
        <dbReference type="ARBA" id="ARBA00019205"/>
    </source>
</evidence>
<keyword evidence="12" id="KW-1185">Reference proteome</keyword>
<evidence type="ECO:0000256" key="2">
    <source>
        <dbReference type="ARBA" id="ARBA00009400"/>
    </source>
</evidence>
<dbReference type="GO" id="GO:0004514">
    <property type="term" value="F:nicotinate-nucleotide diphosphorylase (carboxylating) activity"/>
    <property type="evidence" value="ECO:0007669"/>
    <property type="project" value="UniProtKB-EC"/>
</dbReference>
<sequence length="281" mass="30591">MIYFSDHRIDYFIKEDAPFIDLTTLVLGIGSQQGRIRFAGREDTVLSGTEEVLRIFSKLNIATIKHLPSGTALKPNQVFLEAEGKAGDLHMAWKVSLNILEYCSGIATRTRRLVDTAQSINPGVSIITTRKNFPGTKDLSIKAAVAGGGYPHRLGLSETVLVFKQHLNFLGGPANFIKMIDTVKTRACEKKIIIEVDNLEDAIMLCDSGVDGIQFDKVPPDQLTKYVAAIKEKNPRIVALAAGGINEKNVAAYAGTGIDAVVTTWVYFGKPADIGVTIDKI</sequence>
<feature type="domain" description="Quinolinate phosphoribosyl transferase C-terminal" evidence="9">
    <location>
        <begin position="106"/>
        <end position="267"/>
    </location>
</feature>
<dbReference type="NCBIfam" id="TIGR01334">
    <property type="entry name" value="modD"/>
    <property type="match status" value="1"/>
</dbReference>
<evidence type="ECO:0000256" key="7">
    <source>
        <dbReference type="ARBA" id="ARBA00047445"/>
    </source>
</evidence>
<dbReference type="InterPro" id="IPR027277">
    <property type="entry name" value="NadC/ModD"/>
</dbReference>
<proteinExistence type="inferred from homology"/>
<comment type="pathway">
    <text evidence="1">Cofactor biosynthesis; NAD(+) biosynthesis; nicotinate D-ribonucleotide from quinolinate: step 1/1.</text>
</comment>
<organism evidence="11 12">
    <name type="scientific">Desulfocucumis palustris</name>
    <dbReference type="NCBI Taxonomy" id="1898651"/>
    <lineage>
        <taxon>Bacteria</taxon>
        <taxon>Bacillati</taxon>
        <taxon>Bacillota</taxon>
        <taxon>Clostridia</taxon>
        <taxon>Eubacteriales</taxon>
        <taxon>Desulfocucumaceae</taxon>
        <taxon>Desulfocucumis</taxon>
    </lineage>
</organism>
<feature type="domain" description="Quinolinate phosphoribosyl transferase N-terminal" evidence="10">
    <location>
        <begin position="21"/>
        <end position="104"/>
    </location>
</feature>
<evidence type="ECO:0000259" key="10">
    <source>
        <dbReference type="Pfam" id="PF02749"/>
    </source>
</evidence>
<dbReference type="InterPro" id="IPR006242">
    <property type="entry name" value="ModD"/>
</dbReference>
<evidence type="ECO:0000313" key="11">
    <source>
        <dbReference type="EMBL" id="GBF35193.1"/>
    </source>
</evidence>
<keyword evidence="5 8" id="KW-0328">Glycosyltransferase</keyword>
<dbReference type="GO" id="GO:0005737">
    <property type="term" value="C:cytoplasm"/>
    <property type="evidence" value="ECO:0007669"/>
    <property type="project" value="TreeGrafter"/>
</dbReference>
<dbReference type="Pfam" id="PF01729">
    <property type="entry name" value="QRPTase_C"/>
    <property type="match status" value="1"/>
</dbReference>
<dbReference type="Gene3D" id="3.20.20.70">
    <property type="entry name" value="Aldolase class I"/>
    <property type="match status" value="1"/>
</dbReference>
<dbReference type="InterPro" id="IPR037128">
    <property type="entry name" value="Quinolinate_PRibosylTase_N_sf"/>
</dbReference>
<accession>A0A2L2XHK7</accession>
<dbReference type="EMBL" id="BFAV01000157">
    <property type="protein sequence ID" value="GBF35193.1"/>
    <property type="molecule type" value="Genomic_DNA"/>
</dbReference>
<dbReference type="Proteomes" id="UP000239549">
    <property type="component" value="Unassembled WGS sequence"/>
</dbReference>